<dbReference type="PANTHER" id="PTHR30443:SF0">
    <property type="entry name" value="PHOSPHOETHANOLAMINE TRANSFERASE EPTA"/>
    <property type="match status" value="1"/>
</dbReference>
<evidence type="ECO:0000256" key="2">
    <source>
        <dbReference type="ARBA" id="ARBA00022475"/>
    </source>
</evidence>
<keyword evidence="4" id="KW-0808">Transferase</keyword>
<dbReference type="GO" id="GO:0009244">
    <property type="term" value="P:lipopolysaccharide core region biosynthetic process"/>
    <property type="evidence" value="ECO:0007669"/>
    <property type="project" value="TreeGrafter"/>
</dbReference>
<keyword evidence="2" id="KW-1003">Cell membrane</keyword>
<comment type="caution">
    <text evidence="8">The sequence shown here is derived from an EMBL/GenBank/DDBJ whole genome shotgun (WGS) entry which is preliminary data.</text>
</comment>
<comment type="subcellular location">
    <subcellularLocation>
        <location evidence="1">Cell inner membrane</location>
        <topology evidence="1">Multi-pass membrane protein</topology>
    </subcellularLocation>
</comment>
<evidence type="ECO:0000256" key="3">
    <source>
        <dbReference type="ARBA" id="ARBA00022519"/>
    </source>
</evidence>
<keyword evidence="9" id="KW-1185">Reference proteome</keyword>
<keyword evidence="7" id="KW-0472">Membrane</keyword>
<dbReference type="InterPro" id="IPR058130">
    <property type="entry name" value="PEA_transf_C"/>
</dbReference>
<dbReference type="Pfam" id="PF00884">
    <property type="entry name" value="Sulfatase"/>
    <property type="match status" value="1"/>
</dbReference>
<dbReference type="InterPro" id="IPR017850">
    <property type="entry name" value="Alkaline_phosphatase_core_sf"/>
</dbReference>
<organism evidence="8 9">
    <name type="scientific">Haematobacter massiliensis</name>
    <dbReference type="NCBI Taxonomy" id="195105"/>
    <lineage>
        <taxon>Bacteria</taxon>
        <taxon>Pseudomonadati</taxon>
        <taxon>Pseudomonadota</taxon>
        <taxon>Alphaproteobacteria</taxon>
        <taxon>Rhodobacterales</taxon>
        <taxon>Paracoccaceae</taxon>
        <taxon>Haematobacter</taxon>
    </lineage>
</organism>
<evidence type="ECO:0000256" key="7">
    <source>
        <dbReference type="ARBA" id="ARBA00023136"/>
    </source>
</evidence>
<keyword evidence="5" id="KW-0812">Transmembrane</keyword>
<dbReference type="InterPro" id="IPR040423">
    <property type="entry name" value="PEA_transferase"/>
</dbReference>
<dbReference type="eggNOG" id="COG2194">
    <property type="taxonomic scope" value="Bacteria"/>
</dbReference>
<evidence type="ECO:0000256" key="4">
    <source>
        <dbReference type="ARBA" id="ARBA00022679"/>
    </source>
</evidence>
<gene>
    <name evidence="8" type="ORF">CN97_19095</name>
</gene>
<evidence type="ECO:0000256" key="1">
    <source>
        <dbReference type="ARBA" id="ARBA00004429"/>
    </source>
</evidence>
<dbReference type="Gene3D" id="3.40.720.10">
    <property type="entry name" value="Alkaline Phosphatase, subunit A"/>
    <property type="match status" value="1"/>
</dbReference>
<keyword evidence="3" id="KW-0997">Cell inner membrane</keyword>
<evidence type="ECO:0000256" key="6">
    <source>
        <dbReference type="ARBA" id="ARBA00022989"/>
    </source>
</evidence>
<dbReference type="AlphaFoldDB" id="A0A086Y280"/>
<dbReference type="Proteomes" id="UP000028826">
    <property type="component" value="Unassembled WGS sequence"/>
</dbReference>
<dbReference type="SUPFAM" id="SSF53649">
    <property type="entry name" value="Alkaline phosphatase-like"/>
    <property type="match status" value="1"/>
</dbReference>
<dbReference type="CDD" id="cd16017">
    <property type="entry name" value="LptA"/>
    <property type="match status" value="1"/>
</dbReference>
<dbReference type="PANTHER" id="PTHR30443">
    <property type="entry name" value="INNER MEMBRANE PROTEIN"/>
    <property type="match status" value="1"/>
</dbReference>
<dbReference type="GO" id="GO:0016776">
    <property type="term" value="F:phosphotransferase activity, phosphate group as acceptor"/>
    <property type="evidence" value="ECO:0007669"/>
    <property type="project" value="TreeGrafter"/>
</dbReference>
<evidence type="ECO:0000313" key="9">
    <source>
        <dbReference type="Proteomes" id="UP000028826"/>
    </source>
</evidence>
<dbReference type="OrthoDB" id="9786870at2"/>
<protein>
    <submittedName>
        <fullName evidence="8">Sulfatase</fullName>
    </submittedName>
</protein>
<dbReference type="STRING" id="195105.CN97_19095"/>
<dbReference type="InterPro" id="IPR012549">
    <property type="entry name" value="EptA-like_N"/>
</dbReference>
<dbReference type="RefSeq" id="WP_084684157.1">
    <property type="nucleotide sequence ID" value="NZ_CAMIFG010000048.1"/>
</dbReference>
<accession>A0A086Y280</accession>
<reference evidence="8 9" key="1">
    <citation type="submission" date="2014-03" db="EMBL/GenBank/DDBJ databases">
        <title>Genome of Haematobacter massiliensis CCUG 47968.</title>
        <authorList>
            <person name="Wang D."/>
            <person name="Wang G."/>
        </authorList>
    </citation>
    <scope>NUCLEOTIDE SEQUENCE [LARGE SCALE GENOMIC DNA]</scope>
    <source>
        <strain evidence="8 9">CCUG 47968</strain>
    </source>
</reference>
<evidence type="ECO:0000256" key="5">
    <source>
        <dbReference type="ARBA" id="ARBA00022692"/>
    </source>
</evidence>
<dbReference type="InterPro" id="IPR000917">
    <property type="entry name" value="Sulfatase_N"/>
</dbReference>
<dbReference type="Pfam" id="PF08019">
    <property type="entry name" value="EptA_B_N"/>
    <property type="match status" value="1"/>
</dbReference>
<dbReference type="GO" id="GO:0005886">
    <property type="term" value="C:plasma membrane"/>
    <property type="evidence" value="ECO:0007669"/>
    <property type="project" value="UniProtKB-SubCell"/>
</dbReference>
<sequence>MRQILPRTGLPRPEITHGMLNLIVAGYVLLALNHGFWSRLLAQLPGGDSRSLIFGLGVFALTMLLLELLGPGRLQKPVAAALILIAAGAGYYERTFGVLIDREMMRNIFETNFAESSQLVTPRMVVTLLLTGVLPAALVFWPRVRRVGALHQLWRWPLGVALCFAVMAGAMFSHYKDYAAMLREKHEVMGAYQPGATLVAGVRYAKEQWKTADPVAAPYGRDAVAGPRLARAEKPVLLVLFVGETARAQNFGLNGSARDTTPDLAKRGVIAFTETTSCGTSTAVSVPCMFSGLGKAAYSREAALGRENLVDVLTHAGVQVEWWDNNAGDQNVAKSIGWDRVDRAIAPDACARECTDEALLPVIEKAAAGIERNTVLVLHMIGSHGPAYYLRYPESRAAFTPDCRSTQFSDCSAQEIVNAYDNSIRETDFVLSRAIDILSGSDRVIPAMLYLSDHGESLGENGLYLHAAPAFMAPQEQTRVPFVLWLDQRFTAAMGIATDCLRAKTGEKTSHDNLFSTVLGLMDIRTGVRDPALDLTGDCHANERETM</sequence>
<keyword evidence="6" id="KW-1133">Transmembrane helix</keyword>
<dbReference type="EMBL" id="JGYG01000008">
    <property type="protein sequence ID" value="KFI28380.1"/>
    <property type="molecule type" value="Genomic_DNA"/>
</dbReference>
<name>A0A086Y280_9RHOB</name>
<evidence type="ECO:0000313" key="8">
    <source>
        <dbReference type="EMBL" id="KFI28380.1"/>
    </source>
</evidence>
<proteinExistence type="predicted"/>
<dbReference type="NCBIfam" id="NF028537">
    <property type="entry name" value="P_eth_NH2_trans"/>
    <property type="match status" value="1"/>
</dbReference>